<dbReference type="InterPro" id="IPR001715">
    <property type="entry name" value="CH_dom"/>
</dbReference>
<dbReference type="PANTHER" id="PTHR10878:SF39">
    <property type="entry name" value="DIXIN ISOFORM X1"/>
    <property type="match status" value="1"/>
</dbReference>
<evidence type="ECO:0000256" key="16">
    <source>
        <dbReference type="ARBA" id="ARBA00079899"/>
    </source>
</evidence>
<dbReference type="Proteomes" id="UP000261340">
    <property type="component" value="Unplaced"/>
</dbReference>
<dbReference type="OMA" id="NHIFPLW"/>
<evidence type="ECO:0000313" key="23">
    <source>
        <dbReference type="Proteomes" id="UP000261340"/>
    </source>
</evidence>
<dbReference type="GO" id="GO:0005925">
    <property type="term" value="C:focal adhesion"/>
    <property type="evidence" value="ECO:0007669"/>
    <property type="project" value="UniProtKB-SubCell"/>
</dbReference>
<dbReference type="Pfam" id="PF00307">
    <property type="entry name" value="CH"/>
    <property type="match status" value="1"/>
</dbReference>
<feature type="domain" description="Calponin-homology (CH)" evidence="20">
    <location>
        <begin position="1"/>
        <end position="108"/>
    </location>
</feature>
<keyword evidence="9 18" id="KW-0175">Coiled coil</keyword>
<keyword evidence="10" id="KW-0009">Actin-binding</keyword>
<feature type="region of interest" description="Disordered" evidence="19">
    <location>
        <begin position="111"/>
        <end position="130"/>
    </location>
</feature>
<dbReference type="Ensembl" id="ENSACIT00000005156.1">
    <property type="protein sequence ID" value="ENSACIP00000004995.1"/>
    <property type="gene ID" value="ENSACIG00000003921.1"/>
</dbReference>
<evidence type="ECO:0000256" key="14">
    <source>
        <dbReference type="ARBA" id="ARBA00068877"/>
    </source>
</evidence>
<feature type="coiled-coil region" evidence="18">
    <location>
        <begin position="253"/>
        <end position="310"/>
    </location>
</feature>
<evidence type="ECO:0000256" key="5">
    <source>
        <dbReference type="ARBA" id="ARBA00022553"/>
    </source>
</evidence>
<keyword evidence="23" id="KW-1185">Reference proteome</keyword>
<evidence type="ECO:0000256" key="9">
    <source>
        <dbReference type="ARBA" id="ARBA00023054"/>
    </source>
</evidence>
<dbReference type="Pfam" id="PF00778">
    <property type="entry name" value="DIX"/>
    <property type="match status" value="1"/>
</dbReference>
<evidence type="ECO:0000259" key="20">
    <source>
        <dbReference type="PROSITE" id="PS50021"/>
    </source>
</evidence>
<dbReference type="AlphaFoldDB" id="A0A3Q0R774"/>
<evidence type="ECO:0000256" key="1">
    <source>
        <dbReference type="ARBA" id="ARBA00004246"/>
    </source>
</evidence>
<comment type="function">
    <text evidence="12">Positive effector of the Wnt signaling pathway; activates WNT3A signaling via DVL2. Regulates JNK activation by AXIN1 and DVL2.</text>
</comment>
<evidence type="ECO:0000256" key="10">
    <source>
        <dbReference type="ARBA" id="ARBA00023203"/>
    </source>
</evidence>
<dbReference type="SMART" id="SM00021">
    <property type="entry name" value="DAX"/>
    <property type="match status" value="1"/>
</dbReference>
<dbReference type="InterPro" id="IPR015506">
    <property type="entry name" value="Dsh/Dvl-rel"/>
</dbReference>
<reference evidence="22" key="2">
    <citation type="submission" date="2025-09" db="UniProtKB">
        <authorList>
            <consortium name="Ensembl"/>
        </authorList>
    </citation>
    <scope>IDENTIFICATION</scope>
</reference>
<keyword evidence="6 17" id="KW-0879">Wnt signaling pathway</keyword>
<evidence type="ECO:0000256" key="7">
    <source>
        <dbReference type="ARBA" id="ARBA00022843"/>
    </source>
</evidence>
<dbReference type="GO" id="GO:0005829">
    <property type="term" value="C:cytosol"/>
    <property type="evidence" value="ECO:0007669"/>
    <property type="project" value="TreeGrafter"/>
</dbReference>
<dbReference type="SMART" id="SM00033">
    <property type="entry name" value="CH"/>
    <property type="match status" value="1"/>
</dbReference>
<evidence type="ECO:0000256" key="18">
    <source>
        <dbReference type="SAM" id="Coils"/>
    </source>
</evidence>
<proteinExistence type="inferred from homology"/>
<dbReference type="GO" id="GO:0060070">
    <property type="term" value="P:canonical Wnt signaling pathway"/>
    <property type="evidence" value="ECO:0007669"/>
    <property type="project" value="TreeGrafter"/>
</dbReference>
<feature type="domain" description="DIX" evidence="21">
    <location>
        <begin position="389"/>
        <end position="471"/>
    </location>
</feature>
<evidence type="ECO:0000313" key="22">
    <source>
        <dbReference type="Ensembl" id="ENSACIP00000004995.1"/>
    </source>
</evidence>
<evidence type="ECO:0000256" key="15">
    <source>
        <dbReference type="ARBA" id="ARBA00077663"/>
    </source>
</evidence>
<comment type="subcellular location">
    <subcellularLocation>
        <location evidence="1">Cell junction</location>
        <location evidence="1">Focal adhesion</location>
    </subcellularLocation>
    <subcellularLocation>
        <location evidence="2">Cytoplasm</location>
        <location evidence="2">Cytoskeleton</location>
        <location evidence="2">Stress fiber</location>
    </subcellularLocation>
</comment>
<dbReference type="Gene3D" id="1.10.418.10">
    <property type="entry name" value="Calponin-like domain"/>
    <property type="match status" value="1"/>
</dbReference>
<dbReference type="PANTHER" id="PTHR10878">
    <property type="entry name" value="SEGMENT POLARITY PROTEIN DISHEVELLED"/>
    <property type="match status" value="1"/>
</dbReference>
<keyword evidence="5" id="KW-0597">Phosphoprotein</keyword>
<dbReference type="SUPFAM" id="SSF47576">
    <property type="entry name" value="Calponin-homology domain, CH-domain"/>
    <property type="match status" value="1"/>
</dbReference>
<dbReference type="InterPro" id="IPR001158">
    <property type="entry name" value="DIX"/>
</dbReference>
<evidence type="ECO:0000256" key="4">
    <source>
        <dbReference type="ARBA" id="ARBA00022490"/>
    </source>
</evidence>
<organism evidence="22 23">
    <name type="scientific">Amphilophus citrinellus</name>
    <name type="common">Midas cichlid</name>
    <name type="synonym">Cichlasoma citrinellum</name>
    <dbReference type="NCBI Taxonomy" id="61819"/>
    <lineage>
        <taxon>Eukaryota</taxon>
        <taxon>Metazoa</taxon>
        <taxon>Chordata</taxon>
        <taxon>Craniata</taxon>
        <taxon>Vertebrata</taxon>
        <taxon>Euteleostomi</taxon>
        <taxon>Actinopterygii</taxon>
        <taxon>Neopterygii</taxon>
        <taxon>Teleostei</taxon>
        <taxon>Neoteleostei</taxon>
        <taxon>Acanthomorphata</taxon>
        <taxon>Ovalentaria</taxon>
        <taxon>Cichlomorphae</taxon>
        <taxon>Cichliformes</taxon>
        <taxon>Cichlidae</taxon>
        <taxon>New World cichlids</taxon>
        <taxon>Cichlasomatinae</taxon>
        <taxon>Heroini</taxon>
        <taxon>Amphilophus</taxon>
    </lineage>
</organism>
<evidence type="ECO:0000256" key="6">
    <source>
        <dbReference type="ARBA" id="ARBA00022687"/>
    </source>
</evidence>
<keyword evidence="7" id="KW-0832">Ubl conjugation</keyword>
<dbReference type="PROSITE" id="PS50021">
    <property type="entry name" value="CH"/>
    <property type="match status" value="1"/>
</dbReference>
<dbReference type="InterPro" id="IPR029071">
    <property type="entry name" value="Ubiquitin-like_domsf"/>
</dbReference>
<evidence type="ECO:0000256" key="2">
    <source>
        <dbReference type="ARBA" id="ARBA00004529"/>
    </source>
</evidence>
<keyword evidence="11" id="KW-0206">Cytoskeleton</keyword>
<name>A0A3Q0R774_AMPCI</name>
<reference evidence="22" key="1">
    <citation type="submission" date="2025-08" db="UniProtKB">
        <authorList>
            <consortium name="Ensembl"/>
        </authorList>
    </citation>
    <scope>IDENTIFICATION</scope>
</reference>
<evidence type="ECO:0000256" key="17">
    <source>
        <dbReference type="PROSITE-ProRule" id="PRU00069"/>
    </source>
</evidence>
<evidence type="ECO:0000256" key="19">
    <source>
        <dbReference type="SAM" id="MobiDB-lite"/>
    </source>
</evidence>
<evidence type="ECO:0000259" key="21">
    <source>
        <dbReference type="PROSITE" id="PS50841"/>
    </source>
</evidence>
<sequence length="475" mass="53519">QQQLAAYVSWVNSQLKRKPGLKPITDLRHDLQDGVVLTQLIEIVAGEVLEGVYVAPQNKEESRKNVEEVLHFISSRHIRMPHISARDIVEGNLKSVMRVILALAAHFKPSANQRTSSGSGKRLTRGHPSHNPLSAVALAQGAAATLASARHDASLPAHTARIHRYAGHLLWVCVCVSEGDTGISFAVFPHCGSHTFPLSLSFQVVIRSRLDQSMEEAQELNRRELLRCKQEARNLQGIKDAQQQRLCTQEASILQMKQELLRASMTKDELNNQNNHIFPLWLVGCEQKEVAQKDRLLQQLKHKLDESQKLQVFCVFVLCQQADEVQLLRDALRSLRNNFRDHDPQHHTLDTLEQGIVSLIDRLHVLHTQRVRIPSIHSQKIGQSHSGSSSSTKILYFTGKSPTPSMINIPKRLGEVTLKDVKAAVDREGNYRYHFKALDPEFGTVKEEVFLDEAVVPGWEGKIVAWVEEDCGEER</sequence>
<evidence type="ECO:0000256" key="11">
    <source>
        <dbReference type="ARBA" id="ARBA00023212"/>
    </source>
</evidence>
<evidence type="ECO:0000256" key="8">
    <source>
        <dbReference type="ARBA" id="ARBA00022949"/>
    </source>
</evidence>
<accession>A0A3Q0R774</accession>
<keyword evidence="8" id="KW-0965">Cell junction</keyword>
<dbReference type="InterPro" id="IPR038207">
    <property type="entry name" value="DIX_dom_sf"/>
</dbReference>
<dbReference type="PROSITE" id="PS50841">
    <property type="entry name" value="DIX"/>
    <property type="match status" value="1"/>
</dbReference>
<dbReference type="GO" id="GO:0003779">
    <property type="term" value="F:actin binding"/>
    <property type="evidence" value="ECO:0007669"/>
    <property type="project" value="UniProtKB-KW"/>
</dbReference>
<dbReference type="GO" id="GO:0001725">
    <property type="term" value="C:stress fiber"/>
    <property type="evidence" value="ECO:0007669"/>
    <property type="project" value="UniProtKB-SubCell"/>
</dbReference>
<dbReference type="GeneTree" id="ENSGT00950000182903"/>
<keyword evidence="4" id="KW-0963">Cytoplasm</keyword>
<dbReference type="InterPro" id="IPR036872">
    <property type="entry name" value="CH_dom_sf"/>
</dbReference>
<protein>
    <recommendedName>
        <fullName evidence="14">Dixin</fullName>
    </recommendedName>
    <alternativeName>
        <fullName evidence="15">Coiled-coil protein DIX1</fullName>
    </alternativeName>
    <alternativeName>
        <fullName evidence="16">DIX domain-containing protein 1</fullName>
    </alternativeName>
</protein>
<dbReference type="Gene3D" id="2.40.240.130">
    <property type="match status" value="1"/>
</dbReference>
<dbReference type="SUPFAM" id="SSF54236">
    <property type="entry name" value="Ubiquitin-like"/>
    <property type="match status" value="1"/>
</dbReference>
<dbReference type="FunFam" id="2.40.240.130:FF:000003">
    <property type="entry name" value="Dixin isoform 1"/>
    <property type="match status" value="1"/>
</dbReference>
<evidence type="ECO:0000256" key="12">
    <source>
        <dbReference type="ARBA" id="ARBA00058710"/>
    </source>
</evidence>
<dbReference type="CDD" id="cd21213">
    <property type="entry name" value="CH_DIXDC1"/>
    <property type="match status" value="1"/>
</dbReference>
<evidence type="ECO:0000256" key="3">
    <source>
        <dbReference type="ARBA" id="ARBA00022473"/>
    </source>
</evidence>
<keyword evidence="3" id="KW-0217">Developmental protein</keyword>
<comment type="similarity">
    <text evidence="13">Belongs to the DIXDC1 family.</text>
</comment>
<dbReference type="STRING" id="61819.ENSACIP00000004995"/>
<dbReference type="FunFam" id="1.10.418.10:FF:000054">
    <property type="entry name" value="Dixin isoform 1"/>
    <property type="match status" value="1"/>
</dbReference>
<evidence type="ECO:0000256" key="13">
    <source>
        <dbReference type="ARBA" id="ARBA00060765"/>
    </source>
</evidence>